<dbReference type="SUPFAM" id="SSF56672">
    <property type="entry name" value="DNA/RNA polymerases"/>
    <property type="match status" value="1"/>
</dbReference>
<comment type="subcellular location">
    <subcellularLocation>
        <location evidence="2">Cytoplasm</location>
        <location evidence="2">Perinuclear region</location>
    </subcellularLocation>
    <subcellularLocation>
        <location evidence="3">Golgi apparatus</location>
        <location evidence="3">trans-Golgi network</location>
    </subcellularLocation>
    <subcellularLocation>
        <location evidence="1">Membrane</location>
    </subcellularLocation>
</comment>
<feature type="compositionally biased region" description="Polar residues" evidence="11">
    <location>
        <begin position="2417"/>
        <end position="2436"/>
    </location>
</feature>
<keyword evidence="14" id="KW-1185">Reference proteome</keyword>
<dbReference type="InterPro" id="IPR035999">
    <property type="entry name" value="Sec7_dom_sf"/>
</dbReference>
<dbReference type="GO" id="GO:0005085">
    <property type="term" value="F:guanyl-nucleotide exchange factor activity"/>
    <property type="evidence" value="ECO:0007669"/>
    <property type="project" value="UniProtKB-KW"/>
</dbReference>
<keyword evidence="7" id="KW-0344">Guanine-nucleotide releasing factor</keyword>
<keyword evidence="10" id="KW-0472">Membrane</keyword>
<dbReference type="InterPro" id="IPR000904">
    <property type="entry name" value="Sec7_dom"/>
</dbReference>
<dbReference type="SUPFAM" id="SSF48425">
    <property type="entry name" value="Sec7 domain"/>
    <property type="match status" value="1"/>
</dbReference>
<dbReference type="PROSITE" id="PS50190">
    <property type="entry name" value="SEC7"/>
    <property type="match status" value="1"/>
</dbReference>
<evidence type="ECO:0000256" key="8">
    <source>
        <dbReference type="ARBA" id="ARBA00022927"/>
    </source>
</evidence>
<proteinExistence type="predicted"/>
<dbReference type="PANTHER" id="PTHR10663:SF375">
    <property type="entry name" value="LD29171P"/>
    <property type="match status" value="1"/>
</dbReference>
<dbReference type="InterPro" id="IPR032691">
    <property type="entry name" value="Mon2/Sec7/BIG1-like_HUS"/>
</dbReference>
<keyword evidence="4" id="KW-0813">Transport</keyword>
<dbReference type="Pfam" id="PF16213">
    <property type="entry name" value="DCB"/>
    <property type="match status" value="1"/>
</dbReference>
<feature type="region of interest" description="Disordered" evidence="11">
    <location>
        <begin position="2417"/>
        <end position="2442"/>
    </location>
</feature>
<dbReference type="GO" id="GO:0032012">
    <property type="term" value="P:regulation of ARF protein signal transduction"/>
    <property type="evidence" value="ECO:0007669"/>
    <property type="project" value="InterPro"/>
</dbReference>
<dbReference type="Pfam" id="PF12783">
    <property type="entry name" value="Sec7-like_HUS"/>
    <property type="match status" value="1"/>
</dbReference>
<evidence type="ECO:0000256" key="1">
    <source>
        <dbReference type="ARBA" id="ARBA00004370"/>
    </source>
</evidence>
<dbReference type="FunFam" id="1.10.1000.11:FF:000003">
    <property type="entry name" value="Brefeldin A-inhibited guanine nucleotide-exchange protein 1"/>
    <property type="match status" value="1"/>
</dbReference>
<dbReference type="GO" id="GO:0005794">
    <property type="term" value="C:Golgi apparatus"/>
    <property type="evidence" value="ECO:0007669"/>
    <property type="project" value="UniProtKB-SubCell"/>
</dbReference>
<dbReference type="FunFam" id="1.10.220.20:FF:000002">
    <property type="entry name" value="Brefeldin A-inhibited guanine nucleotide-exchange protein 1"/>
    <property type="match status" value="1"/>
</dbReference>
<evidence type="ECO:0000256" key="5">
    <source>
        <dbReference type="ARBA" id="ARBA00022490"/>
    </source>
</evidence>
<dbReference type="Gene3D" id="1.10.220.20">
    <property type="match status" value="1"/>
</dbReference>
<protein>
    <recommendedName>
        <fullName evidence="12">SEC7 domain-containing protein</fullName>
    </recommendedName>
</protein>
<dbReference type="InterPro" id="IPR043128">
    <property type="entry name" value="Rev_trsase/Diguanyl_cyclase"/>
</dbReference>
<dbReference type="GO" id="GO:0071897">
    <property type="term" value="P:DNA biosynthetic process"/>
    <property type="evidence" value="ECO:0007669"/>
    <property type="project" value="UniProtKB-ARBA"/>
</dbReference>
<organism evidence="13 14">
    <name type="scientific">Artemia franciscana</name>
    <name type="common">Brine shrimp</name>
    <name type="synonym">Artemia sanfranciscana</name>
    <dbReference type="NCBI Taxonomy" id="6661"/>
    <lineage>
        <taxon>Eukaryota</taxon>
        <taxon>Metazoa</taxon>
        <taxon>Ecdysozoa</taxon>
        <taxon>Arthropoda</taxon>
        <taxon>Crustacea</taxon>
        <taxon>Branchiopoda</taxon>
        <taxon>Anostraca</taxon>
        <taxon>Artemiidae</taxon>
        <taxon>Artemia</taxon>
    </lineage>
</organism>
<dbReference type="InterPro" id="IPR015403">
    <property type="entry name" value="Mon2/Sec7/BIG1-like_HDS"/>
</dbReference>
<evidence type="ECO:0000256" key="11">
    <source>
        <dbReference type="SAM" id="MobiDB-lite"/>
    </source>
</evidence>
<dbReference type="InterPro" id="IPR023394">
    <property type="entry name" value="Sec7_C_sf"/>
</dbReference>
<gene>
    <name evidence="13" type="ORF">QYM36_009998</name>
</gene>
<dbReference type="Gene3D" id="3.30.70.270">
    <property type="match status" value="1"/>
</dbReference>
<evidence type="ECO:0000313" key="14">
    <source>
        <dbReference type="Proteomes" id="UP001187531"/>
    </source>
</evidence>
<dbReference type="SUPFAM" id="SSF48371">
    <property type="entry name" value="ARM repeat"/>
    <property type="match status" value="2"/>
</dbReference>
<feature type="region of interest" description="Disordered" evidence="11">
    <location>
        <begin position="220"/>
        <end position="259"/>
    </location>
</feature>
<dbReference type="Gene3D" id="3.10.10.10">
    <property type="entry name" value="HIV Type 1 Reverse Transcriptase, subunit A, domain 1"/>
    <property type="match status" value="1"/>
</dbReference>
<dbReference type="Proteomes" id="UP001187531">
    <property type="component" value="Unassembled WGS sequence"/>
</dbReference>
<dbReference type="Pfam" id="PF09324">
    <property type="entry name" value="Sec7-like_HDS"/>
    <property type="match status" value="1"/>
</dbReference>
<dbReference type="PANTHER" id="PTHR10663">
    <property type="entry name" value="GUANYL-NUCLEOTIDE EXCHANGE FACTOR"/>
    <property type="match status" value="1"/>
</dbReference>
<name>A0AA88L776_ARTSF</name>
<dbReference type="CDD" id="cd05481">
    <property type="entry name" value="retropepsin_like_LTR_1"/>
    <property type="match status" value="1"/>
</dbReference>
<feature type="domain" description="SEC7" evidence="12">
    <location>
        <begin position="621"/>
        <end position="809"/>
    </location>
</feature>
<evidence type="ECO:0000256" key="9">
    <source>
        <dbReference type="ARBA" id="ARBA00023034"/>
    </source>
</evidence>
<comment type="caution">
    <text evidence="13">The sequence shown here is derived from an EMBL/GenBank/DDBJ whole genome shotgun (WGS) entry which is preliminary data.</text>
</comment>
<dbReference type="EMBL" id="JAVRJZ010000012">
    <property type="protein sequence ID" value="KAK2715196.1"/>
    <property type="molecule type" value="Genomic_DNA"/>
</dbReference>
<dbReference type="SMART" id="SM00222">
    <property type="entry name" value="Sec7"/>
    <property type="match status" value="1"/>
</dbReference>
<dbReference type="InterPro" id="IPR016024">
    <property type="entry name" value="ARM-type_fold"/>
</dbReference>
<dbReference type="GO" id="GO:0015031">
    <property type="term" value="P:protein transport"/>
    <property type="evidence" value="ECO:0007669"/>
    <property type="project" value="UniProtKB-KW"/>
</dbReference>
<evidence type="ECO:0000256" key="3">
    <source>
        <dbReference type="ARBA" id="ARBA00004601"/>
    </source>
</evidence>
<dbReference type="InterPro" id="IPR046455">
    <property type="entry name" value="Sec7/BIG1-like_C"/>
</dbReference>
<evidence type="ECO:0000256" key="7">
    <source>
        <dbReference type="ARBA" id="ARBA00022658"/>
    </source>
</evidence>
<evidence type="ECO:0000256" key="6">
    <source>
        <dbReference type="ARBA" id="ARBA00022553"/>
    </source>
</evidence>
<keyword evidence="6" id="KW-0597">Phosphoprotein</keyword>
<evidence type="ECO:0000256" key="10">
    <source>
        <dbReference type="ARBA" id="ARBA00023136"/>
    </source>
</evidence>
<evidence type="ECO:0000256" key="4">
    <source>
        <dbReference type="ARBA" id="ARBA00022448"/>
    </source>
</evidence>
<evidence type="ECO:0000256" key="2">
    <source>
        <dbReference type="ARBA" id="ARBA00004556"/>
    </source>
</evidence>
<dbReference type="InterPro" id="IPR032629">
    <property type="entry name" value="DCB_dom"/>
</dbReference>
<keyword evidence="8" id="KW-0653">Protein transport</keyword>
<accession>A0AA88L776</accession>
<feature type="region of interest" description="Disordered" evidence="11">
    <location>
        <begin position="1233"/>
        <end position="1256"/>
    </location>
</feature>
<evidence type="ECO:0000259" key="12">
    <source>
        <dbReference type="PROSITE" id="PS50190"/>
    </source>
</evidence>
<feature type="compositionally biased region" description="Polar residues" evidence="11">
    <location>
        <begin position="222"/>
        <end position="238"/>
    </location>
</feature>
<dbReference type="Gene3D" id="1.10.1000.11">
    <property type="entry name" value="Arf Nucleotide-binding Site Opener,domain 2"/>
    <property type="match status" value="1"/>
</dbReference>
<dbReference type="Pfam" id="PF01369">
    <property type="entry name" value="Sec7"/>
    <property type="match status" value="1"/>
</dbReference>
<dbReference type="InterPro" id="IPR043502">
    <property type="entry name" value="DNA/RNA_pol_sf"/>
</dbReference>
<dbReference type="GO" id="GO:0048471">
    <property type="term" value="C:perinuclear region of cytoplasm"/>
    <property type="evidence" value="ECO:0007669"/>
    <property type="project" value="UniProtKB-SubCell"/>
</dbReference>
<dbReference type="GO" id="GO:0016020">
    <property type="term" value="C:membrane"/>
    <property type="evidence" value="ECO:0007669"/>
    <property type="project" value="UniProtKB-SubCell"/>
</dbReference>
<reference evidence="13" key="1">
    <citation type="submission" date="2023-07" db="EMBL/GenBank/DDBJ databases">
        <title>Chromosome-level genome assembly of Artemia franciscana.</title>
        <authorList>
            <person name="Jo E."/>
        </authorList>
    </citation>
    <scope>NUCLEOTIDE SEQUENCE</scope>
    <source>
        <tissue evidence="13">Whole body</tissue>
    </source>
</reference>
<dbReference type="Pfam" id="PF20252">
    <property type="entry name" value="BIG2_C"/>
    <property type="match status" value="1"/>
</dbReference>
<evidence type="ECO:0000313" key="13">
    <source>
        <dbReference type="EMBL" id="KAK2715196.1"/>
    </source>
</evidence>
<keyword evidence="5" id="KW-0963">Cytoplasm</keyword>
<dbReference type="FunFam" id="1.25.10.10:FF:000143">
    <property type="entry name" value="ADP-ribosylation factor guanine nucleotide-exchange factor 2 (brefeldin A-inhibited)"/>
    <property type="match status" value="1"/>
</dbReference>
<dbReference type="Gene3D" id="1.25.40.180">
    <property type="match status" value="1"/>
</dbReference>
<sequence>MFIVRGLEKILEEREIEKSYNSQLKCESCESSLESIRAEIQAGKIHQGENATSAALPLPRNEAGNVMSVEKYVTPFEFGCQSKTPRIMVSAMDCLQKLIAHGHLTGNEIDQRNKSRRLIDRLVETICNCFTGTQTDEGVQLQIIKALLTIMTSQHVEVYGKTVLISVKTCYDIYLASKNIVNQKTAKATLTQMLSVIFQRMENQAIEEAARHYNAPVINKGGQKTINKQSSSTNLSDQSETKQVEEENPNSSENKVELKEETEEIAKVTLLNGEQEAFPDSVTNVEAEQIVTETVTMAEALVNELVETAIQKSLTANVKSDKVSNVGRIPSEENFSKQTEDDCSGLYFGHILQRDAYLVFRSLCKLSMKQVTEGYVDPRNWMRSEILAMELLLGVIQQAGNVFKSHPVFVTAIRQYLCVALSKNGTSHVPEVFQLSLEIFRSLLANFKMHLKAQIEVFFREIFLSILETTSSSFEHKWLVINALTRICADAQCVVDIYVNYDCDFAAANIYERLVNALSNIVQDQHSVNIGATPNQKKALRIKALECLVSILKRMVEWSRELYVNSHALSNLGAESKNKDVSEDSDSGKNTMVSYGSVNSLSSSASSPNAALQGKEDNPEQFEVLKHHKDIWEQGIDIFNRKPKKGITYLQENGLLGNRAEDIASFLLNDERPDKAVVGNFLGDPDKSNVQIMHAYVDLMDFNGKDIVAALRCFLEGFRLPGEAQKIDRLMEKFASRYFQCNQSGIFASADTAYVLAYSIIMLTTDLHSPQVKTKMTKAQYIKMNKGSNDSKDLPEEFLSAIYDQIAGNEIKMRASANSKVTKSGMRTGTTSQKQKRLLWNVEMEVLSSTARQLMESVSHVQAPFTTAKHLEHVRPMFKLAWTPFLAAFMVGLQDCDDPEVATLCLDGIRCSVRIACIFHMELEREAYVQALARFTLLTANSPISKLKAKNIDTIKMLITVAHRPTASSSKTYEEDWKTELKSILSDITSASYNRFSTKIFELVSRFGKEDLEEVVNIICSVGAKSGEDVNIFSNLLKSLRIQTSKVKDFDLEAYLGSLNKKCHAIKIGEEPKPLLNMNDSEFFGTLLKEGLVSASNGKEVIEMMIKSKQDSSIARSCKLLTCAGKNFAEQNKHIITDLEILHENPNLLSSTKNHILRLMDLALDVWMISFDLDEEEIISPDKGVSKESTCNIIAITSHDQVKSSSSDKLSALEAETTEKEIITIGCSENPVQKEVTREKRTSQSQIPSEDPFKDHQGLTKTFVDAPIQISNDFEVLQEPKEPNPVSDKSYVKKLIYGKPDGNYLGKSWMDILKCISQLELAQLIGTGVRPQYITAYNNINNQLTNFGSPNSPSSFRLSDLAWMGMNSLEPGFKRSINETSSQSIVVDVDRIFTCSTRLGGDAIVEFVKALFQVSIDELNHPTHPRIFSLQKLVEISYYNMGRIRLQWSRIWEILGDHFDKVGCSPNEDIAVFSLDSLRQLAMKFIEKGELSNFRFQKDFLRPFEHIMKKNKSPAIRHMVVLCIAQMVNSQAKNIKSGWKNIFSVFHIAASDQGKAIVELAFQTTGKIIGQLYEQQFAVMIDSFQDAIKCLSEFACNSSFLDTSMEAIQLIRQCCKHVDEMPQLFREHNIEDMTVNKEHRVWVRGWFPILFELNCIITRCKLDVRSHGLIILFKVVKTYGRNFKSHWWQDLFQILFRILDNIKLPEQQTEKNEWMTTWLMVDVVTQYFDILGGLLLDDIYSQLKWCVQQDNEELARSGSNCLERLIISNGRKFTDEIWSKTCRCLMDIFNSTLPRQLITWQPGDYLDLEEMTERRDSGHISLRRFPSTHSINSLSSNSSRLSRPITSDQRIFSALQIQCVVELELITTIENIVFFPATAKKEDAEALALSQGDSISLKSSSLHYCSFNQDQGIYSHISSSHIFQLLDILKESHYFARDFNLNEEQRNLLWKAGFKGNVCPNILKQETLSIDCIFRILFQLYRDQSRQDTWPEIEIRLTKIGKDALSHFLMLESDTQKELWVSLMFRFLTRVHNLNDERFCTHISHRYPLLCNIMSSDLKPELQSVVRRIFLRIGPVFAVYTVEDGEAISETADNIDEVFLYTIQNNTSEDEALAKLSIEGQMCVKFKINKGAQVNVLPLQYYNKLPIKPGLIKGCHKLTSYCGSGIPYAGISHLTCQYKDGKTHSHTFYIVRSNTIPVMGLKSCKDLELIKLILNIQKEDRTTSACSKQANEYKDTFKEIGNLENKCDIHLKENAIPTVYPVRKVPLAMKQKLKDELGRLEALNIIGKVSKPSDWVNAMVMVEKKHGSVCLCIDPVDLNKAIRQPHYQIPTFKDATEDLHGISTISKLDVRLGYWILPLTKWSFGHWSFTQCLALSSEDTDGKDTHSVLFQHKMNSSIKWKRYSKGWKASTSSSMTSLNTEKVKKSTTTGSMQSLNAPGRNE</sequence>
<dbReference type="CDD" id="cd00171">
    <property type="entry name" value="Sec7"/>
    <property type="match status" value="1"/>
</dbReference>
<keyword evidence="9" id="KW-0333">Golgi apparatus</keyword>